<comment type="caution">
    <text evidence="2">The sequence shown here is derived from an EMBL/GenBank/DDBJ whole genome shotgun (WGS) entry which is preliminary data.</text>
</comment>
<proteinExistence type="predicted"/>
<dbReference type="GO" id="GO:0003677">
    <property type="term" value="F:DNA binding"/>
    <property type="evidence" value="ECO:0007669"/>
    <property type="project" value="InterPro"/>
</dbReference>
<dbReference type="RefSeq" id="WP_132405837.1">
    <property type="nucleotide sequence ID" value="NZ_SMKA01000038.1"/>
</dbReference>
<protein>
    <recommendedName>
        <fullName evidence="1">HTH luxR-type domain-containing protein</fullName>
    </recommendedName>
</protein>
<dbReference type="Proteomes" id="UP000295075">
    <property type="component" value="Unassembled WGS sequence"/>
</dbReference>
<gene>
    <name evidence="2" type="ORF">E1261_11945</name>
</gene>
<accession>A0A4R4Q713</accession>
<dbReference type="GO" id="GO:0006355">
    <property type="term" value="P:regulation of DNA-templated transcription"/>
    <property type="evidence" value="ECO:0007669"/>
    <property type="project" value="InterPro"/>
</dbReference>
<dbReference type="Gene3D" id="1.10.10.10">
    <property type="entry name" value="Winged helix-like DNA-binding domain superfamily/Winged helix DNA-binding domain"/>
    <property type="match status" value="1"/>
</dbReference>
<dbReference type="InterPro" id="IPR036388">
    <property type="entry name" value="WH-like_DNA-bd_sf"/>
</dbReference>
<dbReference type="Pfam" id="PF00196">
    <property type="entry name" value="GerE"/>
    <property type="match status" value="1"/>
</dbReference>
<reference evidence="2 3" key="1">
    <citation type="submission" date="2019-03" db="EMBL/GenBank/DDBJ databases">
        <title>Draft genome sequences of novel Actinobacteria.</title>
        <authorList>
            <person name="Sahin N."/>
            <person name="Ay H."/>
            <person name="Saygin H."/>
        </authorList>
    </citation>
    <scope>NUCLEOTIDE SEQUENCE [LARGE SCALE GENOMIC DNA]</scope>
    <source>
        <strain evidence="2 3">JCM 30547</strain>
    </source>
</reference>
<evidence type="ECO:0000313" key="2">
    <source>
        <dbReference type="EMBL" id="TDC30967.1"/>
    </source>
</evidence>
<sequence>MSAADAEPPVVPGNFCLASMAVASLESFRPVAVDFVATSPPIESVPSEASGLRELTNREVQAMKLAAEGLANDVVAAELHLSS</sequence>
<dbReference type="EMBL" id="SMKA01000038">
    <property type="protein sequence ID" value="TDC30967.1"/>
    <property type="molecule type" value="Genomic_DNA"/>
</dbReference>
<organism evidence="2 3">
    <name type="scientific">Kribbella albertanoniae</name>
    <dbReference type="NCBI Taxonomy" id="1266829"/>
    <lineage>
        <taxon>Bacteria</taxon>
        <taxon>Bacillati</taxon>
        <taxon>Actinomycetota</taxon>
        <taxon>Actinomycetes</taxon>
        <taxon>Propionibacteriales</taxon>
        <taxon>Kribbellaceae</taxon>
        <taxon>Kribbella</taxon>
    </lineage>
</organism>
<name>A0A4R4Q713_9ACTN</name>
<dbReference type="InterPro" id="IPR000792">
    <property type="entry name" value="Tscrpt_reg_LuxR_C"/>
</dbReference>
<feature type="domain" description="HTH luxR-type" evidence="1">
    <location>
        <begin position="55"/>
        <end position="82"/>
    </location>
</feature>
<keyword evidence="3" id="KW-1185">Reference proteome</keyword>
<evidence type="ECO:0000313" key="3">
    <source>
        <dbReference type="Proteomes" id="UP000295075"/>
    </source>
</evidence>
<dbReference type="SUPFAM" id="SSF46894">
    <property type="entry name" value="C-terminal effector domain of the bipartite response regulators"/>
    <property type="match status" value="1"/>
</dbReference>
<dbReference type="AlphaFoldDB" id="A0A4R4Q713"/>
<evidence type="ECO:0000259" key="1">
    <source>
        <dbReference type="Pfam" id="PF00196"/>
    </source>
</evidence>
<dbReference type="InterPro" id="IPR016032">
    <property type="entry name" value="Sig_transdc_resp-reg_C-effctor"/>
</dbReference>